<gene>
    <name evidence="1" type="ORF">F6J89_06045</name>
</gene>
<evidence type="ECO:0000313" key="1">
    <source>
        <dbReference type="EMBL" id="NER27196.1"/>
    </source>
</evidence>
<protein>
    <submittedName>
        <fullName evidence="1">Alpha/beta hydrolase</fullName>
    </submittedName>
</protein>
<dbReference type="AlphaFoldDB" id="A0A6B3N0H9"/>
<dbReference type="GO" id="GO:0016787">
    <property type="term" value="F:hydrolase activity"/>
    <property type="evidence" value="ECO:0007669"/>
    <property type="project" value="UniProtKB-KW"/>
</dbReference>
<name>A0A6B3N0H9_9CYAN</name>
<organism evidence="1">
    <name type="scientific">Symploca sp. SIO1C4</name>
    <dbReference type="NCBI Taxonomy" id="2607765"/>
    <lineage>
        <taxon>Bacteria</taxon>
        <taxon>Bacillati</taxon>
        <taxon>Cyanobacteriota</taxon>
        <taxon>Cyanophyceae</taxon>
        <taxon>Coleofasciculales</taxon>
        <taxon>Coleofasciculaceae</taxon>
        <taxon>Symploca</taxon>
    </lineage>
</organism>
<accession>A0A6B3N0H9</accession>
<comment type="caution">
    <text evidence="1">The sequence shown here is derived from an EMBL/GenBank/DDBJ whole genome shotgun (WGS) entry which is preliminary data.</text>
</comment>
<dbReference type="Pfam" id="PF05990">
    <property type="entry name" value="DUF900"/>
    <property type="match status" value="1"/>
</dbReference>
<reference evidence="1" key="1">
    <citation type="submission" date="2019-11" db="EMBL/GenBank/DDBJ databases">
        <title>Genomic insights into an expanded diversity of filamentous marine cyanobacteria reveals the extraordinary biosynthetic potential of Moorea and Okeania.</title>
        <authorList>
            <person name="Ferreira Leao T."/>
            <person name="Wang M."/>
            <person name="Moss N."/>
            <person name="Da Silva R."/>
            <person name="Sanders J."/>
            <person name="Nurk S."/>
            <person name="Gurevich A."/>
            <person name="Humphrey G."/>
            <person name="Reher R."/>
            <person name="Zhu Q."/>
            <person name="Belda-Ferre P."/>
            <person name="Glukhov E."/>
            <person name="Rex R."/>
            <person name="Dorrestein P.C."/>
            <person name="Knight R."/>
            <person name="Pevzner P."/>
            <person name="Gerwick W.H."/>
            <person name="Gerwick L."/>
        </authorList>
    </citation>
    <scope>NUCLEOTIDE SEQUENCE</scope>
    <source>
        <strain evidence="1">SIO1C4</strain>
    </source>
</reference>
<keyword evidence="1" id="KW-0378">Hydrolase</keyword>
<dbReference type="EMBL" id="JAAHFQ010000080">
    <property type="protein sequence ID" value="NER27196.1"/>
    <property type="molecule type" value="Genomic_DNA"/>
</dbReference>
<sequence>MIIITNRSVNELATDETMFGETPNAKGIDEIRLAKADYDAQENRWNLQLIPEPDSLDPNNLPTQELFNEVVNEIAAGTYGCNWLFWVHGFNMTTGDVLESARQRQEKYDLEVIIFTWPSNPGGFVTNEYDRSRQAAKASANAFDRALEKLGKSIANRPLPEIERCRVSLNLEAHSMGNFLLENYVRDPIFSGETRIFDNVILHQADVDVDTHTQWIDKITAAQRIYVTINESDAALKVSDVVNRPRLGRSLYNLRGMRPVYCDFSMGSNVRAFHNLALEVQDNRYVDTFWSEVYSGRRGEVVEGFQYDSNLNVYKLLK</sequence>
<proteinExistence type="predicted"/>
<dbReference type="InterPro" id="IPR010297">
    <property type="entry name" value="DUF900_hydrolase"/>
</dbReference>